<feature type="transmembrane region" description="Helical" evidence="1">
    <location>
        <begin position="13"/>
        <end position="32"/>
    </location>
</feature>
<proteinExistence type="predicted"/>
<accession>A0A1J5PDV5</accession>
<feature type="transmembrane region" description="Helical" evidence="1">
    <location>
        <begin position="69"/>
        <end position="86"/>
    </location>
</feature>
<comment type="caution">
    <text evidence="2">The sequence shown here is derived from an EMBL/GenBank/DDBJ whole genome shotgun (WGS) entry which is preliminary data.</text>
</comment>
<evidence type="ECO:0000256" key="1">
    <source>
        <dbReference type="SAM" id="Phobius"/>
    </source>
</evidence>
<evidence type="ECO:0000313" key="2">
    <source>
        <dbReference type="EMBL" id="OIQ69402.1"/>
    </source>
</evidence>
<keyword evidence="1" id="KW-0472">Membrane</keyword>
<gene>
    <name evidence="2" type="ORF">GALL_489980</name>
</gene>
<protein>
    <submittedName>
        <fullName evidence="2">Uncharacterized protein</fullName>
    </submittedName>
</protein>
<keyword evidence="1" id="KW-0812">Transmembrane</keyword>
<reference evidence="2" key="1">
    <citation type="submission" date="2016-10" db="EMBL/GenBank/DDBJ databases">
        <title>Sequence of Gallionella enrichment culture.</title>
        <authorList>
            <person name="Poehlein A."/>
            <person name="Muehling M."/>
            <person name="Daniel R."/>
        </authorList>
    </citation>
    <scope>NUCLEOTIDE SEQUENCE</scope>
</reference>
<dbReference type="EMBL" id="MLJW01004749">
    <property type="protein sequence ID" value="OIQ69402.1"/>
    <property type="molecule type" value="Genomic_DNA"/>
</dbReference>
<keyword evidence="1" id="KW-1133">Transmembrane helix</keyword>
<dbReference type="AlphaFoldDB" id="A0A1J5PDV5"/>
<name>A0A1J5PDV5_9ZZZZ</name>
<organism evidence="2">
    <name type="scientific">mine drainage metagenome</name>
    <dbReference type="NCBI Taxonomy" id="410659"/>
    <lineage>
        <taxon>unclassified sequences</taxon>
        <taxon>metagenomes</taxon>
        <taxon>ecological metagenomes</taxon>
    </lineage>
</organism>
<feature type="transmembrane region" description="Helical" evidence="1">
    <location>
        <begin position="41"/>
        <end position="63"/>
    </location>
</feature>
<sequence length="89" mass="9690">MGFFALVNHAVNFLAPAVWLALWLPLVSCFLMKKKLVARTLYAQAVIQLIVGCLVLGAGLVVFGHDGKMATYLALVVLGASSQWLMSRR</sequence>